<accession>A5Z7W8</accession>
<reference evidence="1 2" key="1">
    <citation type="submission" date="2007-03" db="EMBL/GenBank/DDBJ databases">
        <authorList>
            <person name="Fulton L."/>
            <person name="Clifton S."/>
            <person name="Fulton B."/>
            <person name="Xu J."/>
            <person name="Minx P."/>
            <person name="Pepin K.H."/>
            <person name="Johnson M."/>
            <person name="Thiruvilangam P."/>
            <person name="Bhonagiri V."/>
            <person name="Nash W.E."/>
            <person name="Mardis E.R."/>
            <person name="Wilson R.K."/>
        </authorList>
    </citation>
    <scope>NUCLEOTIDE SEQUENCE [LARGE SCALE GENOMIC DNA]</scope>
    <source>
        <strain evidence="1 2">ATCC 27560</strain>
    </source>
</reference>
<name>A5Z7W8_9FIRM</name>
<dbReference type="STRING" id="411463.EUBVEN_01808"/>
<comment type="caution">
    <text evidence="1">The sequence shown here is derived from an EMBL/GenBank/DDBJ whole genome shotgun (WGS) entry which is preliminary data.</text>
</comment>
<dbReference type="eggNOG" id="COG3459">
    <property type="taxonomic scope" value="Bacteria"/>
</dbReference>
<evidence type="ECO:0008006" key="3">
    <source>
        <dbReference type="Google" id="ProtNLM"/>
    </source>
</evidence>
<organism evidence="1 2">
    <name type="scientific">Eubacterium ventriosum ATCC 27560</name>
    <dbReference type="NCBI Taxonomy" id="411463"/>
    <lineage>
        <taxon>Bacteria</taxon>
        <taxon>Bacillati</taxon>
        <taxon>Bacillota</taxon>
        <taxon>Clostridia</taxon>
        <taxon>Eubacteriales</taxon>
        <taxon>Eubacteriaceae</taxon>
        <taxon>Eubacterium</taxon>
    </lineage>
</organism>
<sequence>MSDYRLENNEFIIENYDSKAPFTSFLPGLTGEDGIPLWSFYVNRGQCLTSFGIEKKENPIMEFQPAVIAYENTSLKGFRTFIRKNDEYFEPFSVNYDAKVKRTMRIKANSFRIIETDYTHNFKTEITYFILPHEPFGALVRNVTFTNLGEEADFEILDGMSRIIPYGIPGTKFTTMANLMRSYNTVSNLKNDVPLFFSRIESDDAAEMKENVGGYYYMCFDNNGTICPIYDPCALFENETSLQFPINFIMHGLKFVAGYSQHFTNKISCAFAPVAKKLSTNQNYTLSTLCGFAHNEDFINRLIPHILDKEYINKKLVEADQLALKYTNDIATTTGNPILDEYFRQSYLDNFLRGGYPIVVSGSNDDKVLHLFSRKHGDPERDYNQFSTAAEFYSQGDGNFRDVLQNRRCDIIFHPEINEFDIRQFYSLVQIDGYTPMYVKACTFSVIKKHKEDVYKFLDDTVLHGKSKIISALEDRFTAGSLANVILSNNISITISIDEFLHRILDFCQQNYESSTEKVGNYIDQWDYLLDMILCYQRIYPEKIEDLIFKSKVYKYFDSDQTVKPRNEKYFFDGKKARQLDAFYVNTKKYELGYKAEDTNWLKTSSGEIYYTNLIEKLIAIIVNKIALLDPCQMGIEMEANRAGWNDACNGLPSLFGSGMSENFEVARTCHFVKDVLTKYSNHTITVPEELFELYAKVNDSIATCSSGFELWDALATARETYRDKTCYSISGQTVAMDIPDFIHSLDIYINLLSDGVIKAMQLGDGLCPTYFRYVATDYEIIKENPNGYPNIKVNAFQPQKVVDFLEGPAKQIRNCTNPSEASHILDQVKASELYDKKLKMYKTSAPTITEGLEFGRIAVFTPGWQENESIFLHMEYKFLFSLIESGIYERFYEELTNVFVPFCNPEIYGRSILENCSFIVSSANPDETLHGRNFVSRLSGSNSEVLYIWTDMFLGKHPFIYKDNRLGLSLRPKLCGDLFDQNNRITYNFLSTNKVILHNPFRKNTWNAQIEKIIIDGEEYFGDTVWGDDAIKVRDKRNSVIDIYYQ</sequence>
<protein>
    <recommendedName>
        <fullName evidence="3">Cellobiose phosphorylase</fullName>
    </recommendedName>
</protein>
<gene>
    <name evidence="1" type="ORF">EUBVEN_01808</name>
</gene>
<dbReference type="HOGENOM" id="CLU_277846_0_0_9"/>
<dbReference type="Proteomes" id="UP000006000">
    <property type="component" value="Unassembled WGS sequence"/>
</dbReference>
<evidence type="ECO:0000313" key="2">
    <source>
        <dbReference type="Proteomes" id="UP000006000"/>
    </source>
</evidence>
<evidence type="ECO:0000313" key="1">
    <source>
        <dbReference type="EMBL" id="EDM51025.1"/>
    </source>
</evidence>
<proteinExistence type="predicted"/>
<dbReference type="GO" id="GO:0005975">
    <property type="term" value="P:carbohydrate metabolic process"/>
    <property type="evidence" value="ECO:0007669"/>
    <property type="project" value="InterPro"/>
</dbReference>
<reference evidence="1 2" key="2">
    <citation type="submission" date="2007-04" db="EMBL/GenBank/DDBJ databases">
        <title>Draft genome sequence of Eubacterium ventriosum (ATCC 27560).</title>
        <authorList>
            <person name="Sudarsanam P."/>
            <person name="Ley R."/>
            <person name="Guruge J."/>
            <person name="Turnbaugh P.J."/>
            <person name="Mahowald M."/>
            <person name="Liep D."/>
            <person name="Gordon J."/>
        </authorList>
    </citation>
    <scope>NUCLEOTIDE SEQUENCE [LARGE SCALE GENOMIC DNA]</scope>
    <source>
        <strain evidence="1 2">ATCC 27560</strain>
    </source>
</reference>
<dbReference type="OrthoDB" id="38684at2"/>
<dbReference type="RefSeq" id="WP_005363330.1">
    <property type="nucleotide sequence ID" value="NZ_DS264285.1"/>
</dbReference>
<dbReference type="AlphaFoldDB" id="A5Z7W8"/>
<dbReference type="InterPro" id="IPR008928">
    <property type="entry name" value="6-hairpin_glycosidase_sf"/>
</dbReference>
<dbReference type="EMBL" id="AAVL02000035">
    <property type="protein sequence ID" value="EDM51025.1"/>
    <property type="molecule type" value="Genomic_DNA"/>
</dbReference>
<dbReference type="SUPFAM" id="SSF48208">
    <property type="entry name" value="Six-hairpin glycosidases"/>
    <property type="match status" value="1"/>
</dbReference>